<dbReference type="Pfam" id="PF09411">
    <property type="entry name" value="PagL"/>
    <property type="match status" value="1"/>
</dbReference>
<reference evidence="3 4" key="1">
    <citation type="submission" date="2021-11" db="EMBL/GenBank/DDBJ databases">
        <authorList>
            <person name="Huq M.A."/>
        </authorList>
    </citation>
    <scope>NUCLEOTIDE SEQUENCE [LARGE SCALE GENOMIC DNA]</scope>
    <source>
        <strain evidence="3 4">MAHUQ-52</strain>
    </source>
</reference>
<feature type="chain" id="PRO_5045129729" description="Lipid A deacylase" evidence="2">
    <location>
        <begin position="27"/>
        <end position="186"/>
    </location>
</feature>
<evidence type="ECO:0000313" key="3">
    <source>
        <dbReference type="EMBL" id="MCC6072994.1"/>
    </source>
</evidence>
<dbReference type="EC" id="3.1.1.77" evidence="1"/>
<evidence type="ECO:0000256" key="2">
    <source>
        <dbReference type="SAM" id="SignalP"/>
    </source>
</evidence>
<comment type="subcellular location">
    <subcellularLocation>
        <location evidence="1">Cell outer membrane</location>
        <topology evidence="1">Multi-pass membrane protein</topology>
    </subcellularLocation>
</comment>
<feature type="signal peptide" evidence="2">
    <location>
        <begin position="1"/>
        <end position="26"/>
    </location>
</feature>
<dbReference type="Gene3D" id="2.40.160.20">
    <property type="match status" value="1"/>
</dbReference>
<dbReference type="Proteomes" id="UP001198701">
    <property type="component" value="Unassembled WGS sequence"/>
</dbReference>
<comment type="function">
    <text evidence="1">Has lipid A 3-O-deacylase activity. Hydrolyzes the ester bond at the 3 position of lipid A, a bioactive component of lipopolysaccharide (LPS), thereby releasing the primary fatty acyl moiety.</text>
</comment>
<gene>
    <name evidence="3" type="ORF">LMJ30_18850</name>
</gene>
<organism evidence="3 4">
    <name type="scientific">Massilia agrisoli</name>
    <dbReference type="NCBI Taxonomy" id="2892444"/>
    <lineage>
        <taxon>Bacteria</taxon>
        <taxon>Pseudomonadati</taxon>
        <taxon>Pseudomonadota</taxon>
        <taxon>Betaproteobacteria</taxon>
        <taxon>Burkholderiales</taxon>
        <taxon>Oxalobacteraceae</taxon>
        <taxon>Telluria group</taxon>
        <taxon>Massilia</taxon>
    </lineage>
</organism>
<evidence type="ECO:0000256" key="1">
    <source>
        <dbReference type="PIRNR" id="PIRNR029681"/>
    </source>
</evidence>
<comment type="caution">
    <text evidence="3">The sequence shown here is derived from an EMBL/GenBank/DDBJ whole genome shotgun (WGS) entry which is preliminary data.</text>
</comment>
<name>A0ABS8J0J7_9BURK</name>
<keyword evidence="1 3" id="KW-0378">Hydrolase</keyword>
<sequence>MLSVKSFVQVSLATLVAAIVSSPAAAADTMIDSASLEYGSTSKARIARIGVQKQFEKRWFVSNGTHLSGYWDLSLAQWRATAHRNIPGERQDITNVGLTPVFRFQSDDKLGWYAEGGIGLNLLSERYDNDGSELSTHFQFGDHLGTGYVFANGWDVGMKLQHFSNGGFKKPNGGVNFLLLKAARAF</sequence>
<proteinExistence type="inferred from homology"/>
<dbReference type="EMBL" id="JAJHPV010000021">
    <property type="protein sequence ID" value="MCC6072994.1"/>
    <property type="molecule type" value="Genomic_DNA"/>
</dbReference>
<dbReference type="InterPro" id="IPR011250">
    <property type="entry name" value="OMP/PagP_B-barrel"/>
</dbReference>
<keyword evidence="1" id="KW-0998">Cell outer membrane</keyword>
<protein>
    <recommendedName>
        <fullName evidence="1">Lipid A deacylase</fullName>
        <ecNumber evidence="1">3.1.1.77</ecNumber>
    </recommendedName>
    <alternativeName>
        <fullName evidence="1">LPS 3-O-deacylase</fullName>
    </alternativeName>
    <alternativeName>
        <fullName evidence="1">Outer membrane enzyme</fullName>
    </alternativeName>
</protein>
<keyword evidence="2" id="KW-0732">Signal</keyword>
<comment type="similarity">
    <text evidence="1">Belongs to the PagL family.</text>
</comment>
<keyword evidence="1" id="KW-0472">Membrane</keyword>
<dbReference type="SUPFAM" id="SSF56925">
    <property type="entry name" value="OMPA-like"/>
    <property type="match status" value="1"/>
</dbReference>
<accession>A0ABS8J0J7</accession>
<comment type="catalytic activity">
    <reaction evidence="1">
        <text>a 3-(acyloxy)acyl derivative of bacterial toxin + H2O = a 3-hydroxyacyl derivative of bacterial toxin + a fatty acid + H(+)</text>
        <dbReference type="Rhea" id="RHEA:12032"/>
        <dbReference type="ChEBI" id="CHEBI:15377"/>
        <dbReference type="ChEBI" id="CHEBI:15378"/>
        <dbReference type="ChEBI" id="CHEBI:28868"/>
        <dbReference type="ChEBI" id="CHEBI:136853"/>
        <dbReference type="ChEBI" id="CHEBI:140675"/>
        <dbReference type="EC" id="3.1.1.77"/>
    </reaction>
</comment>
<comment type="subunit">
    <text evidence="1">Homodimer.</text>
</comment>
<dbReference type="InterPro" id="IPR018550">
    <property type="entry name" value="Lipid-A_deacylase-rel"/>
</dbReference>
<dbReference type="GO" id="GO:0016787">
    <property type="term" value="F:hydrolase activity"/>
    <property type="evidence" value="ECO:0007669"/>
    <property type="project" value="UniProtKB-KW"/>
</dbReference>
<evidence type="ECO:0000313" key="4">
    <source>
        <dbReference type="Proteomes" id="UP001198701"/>
    </source>
</evidence>
<keyword evidence="4" id="KW-1185">Reference proteome</keyword>
<dbReference type="PIRSF" id="PIRSF029681">
    <property type="entry name" value="PagL"/>
    <property type="match status" value="1"/>
</dbReference>